<evidence type="ECO:0000313" key="4">
    <source>
        <dbReference type="Proteomes" id="UP000466535"/>
    </source>
</evidence>
<feature type="transmembrane region" description="Helical" evidence="1">
    <location>
        <begin position="197"/>
        <end position="219"/>
    </location>
</feature>
<keyword evidence="1" id="KW-1133">Transmembrane helix</keyword>
<protein>
    <recommendedName>
        <fullName evidence="2">DUF112 domain-containing protein</fullName>
    </recommendedName>
</protein>
<dbReference type="Proteomes" id="UP000466535">
    <property type="component" value="Unassembled WGS sequence"/>
</dbReference>
<organism evidence="3 4">
    <name type="scientific">Halovenus carboxidivorans</name>
    <dbReference type="NCBI Taxonomy" id="2692199"/>
    <lineage>
        <taxon>Archaea</taxon>
        <taxon>Methanobacteriati</taxon>
        <taxon>Methanobacteriota</taxon>
        <taxon>Stenosarchaea group</taxon>
        <taxon>Halobacteria</taxon>
        <taxon>Halobacteriales</taxon>
        <taxon>Haloarculaceae</taxon>
        <taxon>Halovenus</taxon>
    </lineage>
</organism>
<dbReference type="InterPro" id="IPR002823">
    <property type="entry name" value="DUF112_TM"/>
</dbReference>
<dbReference type="PANTHER" id="PTHR42204">
    <property type="entry name" value="INTEGRAL MEMBRANE PROTEIN"/>
    <property type="match status" value="1"/>
</dbReference>
<gene>
    <name evidence="3" type="ORF">GRX03_03440</name>
</gene>
<feature type="transmembrane region" description="Helical" evidence="1">
    <location>
        <begin position="282"/>
        <end position="303"/>
    </location>
</feature>
<proteinExistence type="predicted"/>
<reference evidence="3 4" key="1">
    <citation type="submission" date="2019-12" db="EMBL/GenBank/DDBJ databases">
        <title>Isolation and characterization of three novel carbon monoxide-oxidizing members of Halobacteria from salione crusts and soils.</title>
        <authorList>
            <person name="Myers M.R."/>
            <person name="King G.M."/>
        </authorList>
    </citation>
    <scope>NUCLEOTIDE SEQUENCE [LARGE SCALE GENOMIC DNA]</scope>
    <source>
        <strain evidence="3 4">WSH3</strain>
    </source>
</reference>
<dbReference type="AlphaFoldDB" id="A0A6B0T541"/>
<feature type="transmembrane region" description="Helical" evidence="1">
    <location>
        <begin position="154"/>
        <end position="176"/>
    </location>
</feature>
<dbReference type="EMBL" id="WUUT01000001">
    <property type="protein sequence ID" value="MXR50663.1"/>
    <property type="molecule type" value="Genomic_DNA"/>
</dbReference>
<feature type="transmembrane region" description="Helical" evidence="1">
    <location>
        <begin position="101"/>
        <end position="122"/>
    </location>
</feature>
<keyword evidence="4" id="KW-1185">Reference proteome</keyword>
<feature type="transmembrane region" description="Helical" evidence="1">
    <location>
        <begin position="72"/>
        <end position="95"/>
    </location>
</feature>
<dbReference type="OrthoDB" id="53365at2157"/>
<accession>A0A6B0T541</accession>
<evidence type="ECO:0000313" key="3">
    <source>
        <dbReference type="EMBL" id="MXR50663.1"/>
    </source>
</evidence>
<dbReference type="Pfam" id="PF01970">
    <property type="entry name" value="TctA"/>
    <property type="match status" value="1"/>
</dbReference>
<evidence type="ECO:0000256" key="1">
    <source>
        <dbReference type="SAM" id="Phobius"/>
    </source>
</evidence>
<dbReference type="PANTHER" id="PTHR42204:SF1">
    <property type="entry name" value="INTEGRAL MEMBRANE PROTEIN"/>
    <property type="match status" value="1"/>
</dbReference>
<evidence type="ECO:0000259" key="2">
    <source>
        <dbReference type="Pfam" id="PF01970"/>
    </source>
</evidence>
<keyword evidence="1" id="KW-0472">Membrane</keyword>
<sequence length="373" mass="37649">MHANNFALLLAGFAPAIPAPPLYVGVAMLAAGVVHTFLDIVPALALGVPDPSMAPTALPGHRLVLRGRGREALRLSALGSLLAVGFAVPLAVPVTVGMGRLYPHVVANLTLVLGAICILLVVTERSMQGRVGAAVTVATSGLLGVLTLDVPADGLLPTGSMLAPLFAGLFGAPVLIEALDGSGVPEQDDPQITTSRRFLPVVAVVGTLSGAVVGFLPGISSAIAAAGALVLLPYYGPRAFVVASSGVNTANTVFALFALVSLGRPRTGVLVALDRTEVPLDLPILLATVGIAAVLGFLGVLAVGDWYLTAVGAVDNAVLSVTVLAFLCLLVFAFTGAVGLVAFAVSTVVGLLPARFGARRMTCMGVLLVPLAV</sequence>
<feature type="transmembrane region" description="Helical" evidence="1">
    <location>
        <begin position="323"/>
        <end position="352"/>
    </location>
</feature>
<feature type="transmembrane region" description="Helical" evidence="1">
    <location>
        <begin position="129"/>
        <end position="148"/>
    </location>
</feature>
<feature type="domain" description="DUF112" evidence="2">
    <location>
        <begin position="1"/>
        <end position="364"/>
    </location>
</feature>
<feature type="transmembrane region" description="Helical" evidence="1">
    <location>
        <begin position="239"/>
        <end position="262"/>
    </location>
</feature>
<name>A0A6B0T541_9EURY</name>
<keyword evidence="1" id="KW-0812">Transmembrane</keyword>
<comment type="caution">
    <text evidence="3">The sequence shown here is derived from an EMBL/GenBank/DDBJ whole genome shotgun (WGS) entry which is preliminary data.</text>
</comment>